<keyword evidence="6" id="KW-1015">Disulfide bond</keyword>
<keyword evidence="9" id="KW-1133">Transmembrane helix</keyword>
<keyword evidence="9" id="KW-0812">Transmembrane</keyword>
<evidence type="ECO:0000256" key="7">
    <source>
        <dbReference type="ARBA" id="ARBA00023180"/>
    </source>
</evidence>
<dbReference type="OrthoDB" id="89765at2759"/>
<dbReference type="Pfam" id="PF13948">
    <property type="entry name" value="DUF4215"/>
    <property type="match status" value="1"/>
</dbReference>
<keyword evidence="4" id="KW-0677">Repeat</keyword>
<dbReference type="SMART" id="SM00159">
    <property type="entry name" value="PTX"/>
    <property type="match status" value="1"/>
</dbReference>
<keyword evidence="3" id="KW-0732">Signal</keyword>
<evidence type="ECO:0000256" key="4">
    <source>
        <dbReference type="ARBA" id="ARBA00022737"/>
    </source>
</evidence>
<evidence type="ECO:0000313" key="12">
    <source>
        <dbReference type="Proteomes" id="UP000232323"/>
    </source>
</evidence>
<dbReference type="EMBL" id="BEGY01000012">
    <property type="protein sequence ID" value="GAX75345.1"/>
    <property type="molecule type" value="Genomic_DNA"/>
</dbReference>
<dbReference type="InterPro" id="IPR011936">
    <property type="entry name" value="Myxo_disulph_rpt"/>
</dbReference>
<dbReference type="InterPro" id="IPR001759">
    <property type="entry name" value="PTX_dom"/>
</dbReference>
<comment type="cofactor">
    <cofactor evidence="1">
        <name>Ca(2+)</name>
        <dbReference type="ChEBI" id="CHEBI:29108"/>
    </cofactor>
</comment>
<dbReference type="PROSITE" id="PS51828">
    <property type="entry name" value="PTX_2"/>
    <property type="match status" value="1"/>
</dbReference>
<protein>
    <recommendedName>
        <fullName evidence="10">Pentraxin (PTX) domain-containing protein</fullName>
    </recommendedName>
</protein>
<sequence length="601" mass="64201">ADGSLVLGQDQDCYGGCFQASKSFTGDLANVRIYSRVLQQDEIRRNMARNNPGSVEGLVALFLFPSSPLSSADPFSALVSDKSGQGNSLQLRSQSPQFVYSTAPLTLSDGRPVKSPAPGSAGYSLALNDQQVLLHTNFKDFPSTAITVEFWMWSVDGCRQGVPFSYAAGSYQKLDNAFLIFNYNSWGVSVMEDEGSFGDHLSGVSATDGNWHHVAVTWESSSGSVVLYNDGRPVWKVHRSAGRVIPSGGTLVVGREQDCLGGCFDSAAGAAGNIQDRVSAQEYGVQDFFGVIEEMRVWRVARSADQIREGMDADNGRGPGGFSSPGFPDPHHPDLVAYYKFDEGQGYIAHDATGRGHDLHLTKQPAQWEVTRWLSSCGNGIVEGLEECDDGAAEGGDGCSAQCKVELGWICRGNPSVCWIRVPSRPSIPPGSDPIVPPHSQPASDSPSSGAEGTGEHSSDDPEGVHPSDGERSDGHTSQSSGNSVAVVVLIVLVAVAVAAVLLGLYSWLRVEWVSESLHAAWLKVRQVVSSAIWGRDHSGISAVDPEMSHLLSTAPDFLSASSVPGHPGPYQHIPGYWRLSNDVHQSGSVLQPSRSVAQNF</sequence>
<dbReference type="NCBIfam" id="TIGR02232">
    <property type="entry name" value="myxo_disulf_rpt"/>
    <property type="match status" value="1"/>
</dbReference>
<dbReference type="Pfam" id="PF00354">
    <property type="entry name" value="Pentaxin"/>
    <property type="match status" value="2"/>
</dbReference>
<dbReference type="Gene3D" id="2.60.120.200">
    <property type="match status" value="2"/>
</dbReference>
<feature type="compositionally biased region" description="Pro residues" evidence="8">
    <location>
        <begin position="429"/>
        <end position="440"/>
    </location>
</feature>
<evidence type="ECO:0000256" key="5">
    <source>
        <dbReference type="ARBA" id="ARBA00022837"/>
    </source>
</evidence>
<name>A0A250WX31_9CHLO</name>
<keyword evidence="2" id="KW-0479">Metal-binding</keyword>
<dbReference type="InterPro" id="IPR013320">
    <property type="entry name" value="ConA-like_dom_sf"/>
</dbReference>
<dbReference type="GO" id="GO:0046872">
    <property type="term" value="F:metal ion binding"/>
    <property type="evidence" value="ECO:0007669"/>
    <property type="project" value="UniProtKB-KW"/>
</dbReference>
<evidence type="ECO:0000256" key="8">
    <source>
        <dbReference type="SAM" id="MobiDB-lite"/>
    </source>
</evidence>
<gene>
    <name evidence="11" type="ORF">CEUSTIGMA_g2789.t1</name>
</gene>
<evidence type="ECO:0000256" key="3">
    <source>
        <dbReference type="ARBA" id="ARBA00022729"/>
    </source>
</evidence>
<proteinExistence type="predicted"/>
<feature type="compositionally biased region" description="Polar residues" evidence="8">
    <location>
        <begin position="441"/>
        <end position="451"/>
    </location>
</feature>
<evidence type="ECO:0000256" key="2">
    <source>
        <dbReference type="ARBA" id="ARBA00022723"/>
    </source>
</evidence>
<keyword evidence="7" id="KW-0325">Glycoprotein</keyword>
<keyword evidence="12" id="KW-1185">Reference proteome</keyword>
<keyword evidence="9" id="KW-0472">Membrane</keyword>
<evidence type="ECO:0000259" key="10">
    <source>
        <dbReference type="PROSITE" id="PS51828"/>
    </source>
</evidence>
<comment type="caution">
    <text evidence="11">The sequence shown here is derived from an EMBL/GenBank/DDBJ whole genome shotgun (WGS) entry which is preliminary data.</text>
</comment>
<dbReference type="AlphaFoldDB" id="A0A250WX31"/>
<keyword evidence="5" id="KW-0106">Calcium</keyword>
<reference evidence="11 12" key="1">
    <citation type="submission" date="2017-08" db="EMBL/GenBank/DDBJ databases">
        <title>Acidophilic green algal genome provides insights into adaptation to an acidic environment.</title>
        <authorList>
            <person name="Hirooka S."/>
            <person name="Hirose Y."/>
            <person name="Kanesaki Y."/>
            <person name="Higuchi S."/>
            <person name="Fujiwara T."/>
            <person name="Onuma R."/>
            <person name="Era A."/>
            <person name="Ohbayashi R."/>
            <person name="Uzuka A."/>
            <person name="Nozaki H."/>
            <person name="Yoshikawa H."/>
            <person name="Miyagishima S.Y."/>
        </authorList>
    </citation>
    <scope>NUCLEOTIDE SEQUENCE [LARGE SCALE GENOMIC DNA]</scope>
    <source>
        <strain evidence="11 12">NIES-2499</strain>
    </source>
</reference>
<dbReference type="PANTHER" id="PTHR19277">
    <property type="entry name" value="PENTRAXIN"/>
    <property type="match status" value="1"/>
</dbReference>
<feature type="compositionally biased region" description="Basic and acidic residues" evidence="8">
    <location>
        <begin position="454"/>
        <end position="475"/>
    </location>
</feature>
<feature type="non-terminal residue" evidence="11">
    <location>
        <position position="1"/>
    </location>
</feature>
<dbReference type="PANTHER" id="PTHR19277:SF125">
    <property type="entry name" value="B6"/>
    <property type="match status" value="1"/>
</dbReference>
<feature type="region of interest" description="Disordered" evidence="8">
    <location>
        <begin position="429"/>
        <end position="480"/>
    </location>
</feature>
<evidence type="ECO:0000256" key="1">
    <source>
        <dbReference type="ARBA" id="ARBA00001913"/>
    </source>
</evidence>
<evidence type="ECO:0000313" key="11">
    <source>
        <dbReference type="EMBL" id="GAX75345.1"/>
    </source>
</evidence>
<dbReference type="Proteomes" id="UP000232323">
    <property type="component" value="Unassembled WGS sequence"/>
</dbReference>
<feature type="domain" description="Pentraxin (PTX)" evidence="10">
    <location>
        <begin position="1"/>
        <end position="78"/>
    </location>
</feature>
<evidence type="ECO:0000256" key="6">
    <source>
        <dbReference type="ARBA" id="ARBA00023157"/>
    </source>
</evidence>
<dbReference type="PRINTS" id="PR00895">
    <property type="entry name" value="PENTAXIN"/>
</dbReference>
<feature type="transmembrane region" description="Helical" evidence="9">
    <location>
        <begin position="485"/>
        <end position="509"/>
    </location>
</feature>
<dbReference type="SUPFAM" id="SSF49899">
    <property type="entry name" value="Concanavalin A-like lectins/glucanases"/>
    <property type="match status" value="2"/>
</dbReference>
<organism evidence="11 12">
    <name type="scientific">Chlamydomonas eustigma</name>
    <dbReference type="NCBI Taxonomy" id="1157962"/>
    <lineage>
        <taxon>Eukaryota</taxon>
        <taxon>Viridiplantae</taxon>
        <taxon>Chlorophyta</taxon>
        <taxon>core chlorophytes</taxon>
        <taxon>Chlorophyceae</taxon>
        <taxon>CS clade</taxon>
        <taxon>Chlamydomonadales</taxon>
        <taxon>Chlamydomonadaceae</taxon>
        <taxon>Chlamydomonas</taxon>
    </lineage>
</organism>
<dbReference type="STRING" id="1157962.A0A250WX31"/>
<dbReference type="InterPro" id="IPR051360">
    <property type="entry name" value="Neuronal_Pentraxin_Related"/>
</dbReference>
<evidence type="ECO:0000256" key="9">
    <source>
        <dbReference type="SAM" id="Phobius"/>
    </source>
</evidence>
<accession>A0A250WX31</accession>